<gene>
    <name evidence="2" type="ORF">H6G95_34460</name>
</gene>
<dbReference type="Proteomes" id="UP000604661">
    <property type="component" value="Unassembled WGS sequence"/>
</dbReference>
<keyword evidence="3" id="KW-1185">Reference proteome</keyword>
<evidence type="ECO:0000313" key="2">
    <source>
        <dbReference type="EMBL" id="MBD2565579.1"/>
    </source>
</evidence>
<organism evidence="2 3">
    <name type="scientific">Nostoc linckia FACHB-391</name>
    <dbReference type="NCBI Taxonomy" id="2692906"/>
    <lineage>
        <taxon>Bacteria</taxon>
        <taxon>Bacillati</taxon>
        <taxon>Cyanobacteriota</taxon>
        <taxon>Cyanophyceae</taxon>
        <taxon>Nostocales</taxon>
        <taxon>Nostocaceae</taxon>
        <taxon>Nostoc</taxon>
    </lineage>
</organism>
<feature type="region of interest" description="Disordered" evidence="1">
    <location>
        <begin position="1"/>
        <end position="47"/>
    </location>
</feature>
<dbReference type="EMBL" id="JACJTE010000095">
    <property type="protein sequence ID" value="MBD2565579.1"/>
    <property type="molecule type" value="Genomic_DNA"/>
</dbReference>
<reference evidence="2 3" key="1">
    <citation type="journal article" date="2020" name="ISME J.">
        <title>Comparative genomics reveals insights into cyanobacterial evolution and habitat adaptation.</title>
        <authorList>
            <person name="Chen M.Y."/>
            <person name="Teng W.K."/>
            <person name="Zhao L."/>
            <person name="Hu C.X."/>
            <person name="Zhou Y.K."/>
            <person name="Han B.P."/>
            <person name="Song L.R."/>
            <person name="Shu W.S."/>
        </authorList>
    </citation>
    <scope>NUCLEOTIDE SEQUENCE [LARGE SCALE GENOMIC DNA]</scope>
    <source>
        <strain evidence="2 3">FACHB-391</strain>
    </source>
</reference>
<comment type="caution">
    <text evidence="2">The sequence shown here is derived from an EMBL/GenBank/DDBJ whole genome shotgun (WGS) entry which is preliminary data.</text>
</comment>
<protein>
    <submittedName>
        <fullName evidence="2">Uncharacterized protein</fullName>
    </submittedName>
</protein>
<sequence>MALRKGKIVEAAGVQRSGGAGEKEEGRSIRTENLRHTERSKRISPLPLCPPAPLQSLRRLPFSLI</sequence>
<evidence type="ECO:0000256" key="1">
    <source>
        <dbReference type="SAM" id="MobiDB-lite"/>
    </source>
</evidence>
<accession>A0ABR8F6Q9</accession>
<proteinExistence type="predicted"/>
<evidence type="ECO:0000313" key="3">
    <source>
        <dbReference type="Proteomes" id="UP000604661"/>
    </source>
</evidence>
<name>A0ABR8F6Q9_NOSLI</name>
<feature type="compositionally biased region" description="Basic and acidic residues" evidence="1">
    <location>
        <begin position="21"/>
        <end position="41"/>
    </location>
</feature>